<dbReference type="CDD" id="cd23992">
    <property type="entry name" value="PBP_GOBP"/>
    <property type="match status" value="1"/>
</dbReference>
<dbReference type="InterPro" id="IPR036728">
    <property type="entry name" value="PBP_GOBP_sf"/>
</dbReference>
<feature type="signal peptide" evidence="1">
    <location>
        <begin position="1"/>
        <end position="17"/>
    </location>
</feature>
<dbReference type="EnsemblMetazoa" id="XM_050653866.1">
    <property type="protein sequence ID" value="XP_050509823.1"/>
    <property type="gene ID" value="LOC126886801"/>
</dbReference>
<keyword evidence="1" id="KW-0732">Signal</keyword>
<dbReference type="GeneID" id="126886801"/>
<dbReference type="RefSeq" id="XP_050509823.1">
    <property type="nucleotide sequence ID" value="XM_050653866.1"/>
</dbReference>
<dbReference type="Pfam" id="PF01395">
    <property type="entry name" value="PBP_GOBP"/>
    <property type="match status" value="1"/>
</dbReference>
<protein>
    <submittedName>
        <fullName evidence="2">Uncharacterized protein</fullName>
    </submittedName>
</protein>
<dbReference type="Gene3D" id="1.10.238.20">
    <property type="entry name" value="Pheromone/general odorant binding protein domain"/>
    <property type="match status" value="1"/>
</dbReference>
<dbReference type="SUPFAM" id="SSF47565">
    <property type="entry name" value="Insect pheromone/odorant-binding proteins"/>
    <property type="match status" value="1"/>
</dbReference>
<evidence type="ECO:0000256" key="1">
    <source>
        <dbReference type="SAM" id="SignalP"/>
    </source>
</evidence>
<accession>A0ABM5KI80</accession>
<sequence>MYSIIVLLRLSGSLVKAEPSLTETDPVVKDSLAKCIKEYNLTLQDFYDSIKKGQHDSKTKEFSNCIYQALQLINDKGIININKATDYIRHEYGDKAEDIIKHCLNQKDTPVETSFGVRLCISNIVNN</sequence>
<name>A0ABM5KI80_DIAVI</name>
<evidence type="ECO:0000313" key="3">
    <source>
        <dbReference type="Proteomes" id="UP001652700"/>
    </source>
</evidence>
<evidence type="ECO:0000313" key="2">
    <source>
        <dbReference type="EnsemblMetazoa" id="XP_050509823.1"/>
    </source>
</evidence>
<dbReference type="SMART" id="SM00708">
    <property type="entry name" value="PhBP"/>
    <property type="match status" value="1"/>
</dbReference>
<proteinExistence type="predicted"/>
<keyword evidence="3" id="KW-1185">Reference proteome</keyword>
<dbReference type="Proteomes" id="UP001652700">
    <property type="component" value="Unplaced"/>
</dbReference>
<feature type="chain" id="PRO_5045827257" evidence="1">
    <location>
        <begin position="18"/>
        <end position="127"/>
    </location>
</feature>
<dbReference type="InterPro" id="IPR006170">
    <property type="entry name" value="PBP/GOBP"/>
</dbReference>
<organism evidence="2 3">
    <name type="scientific">Diabrotica virgifera virgifera</name>
    <name type="common">western corn rootworm</name>
    <dbReference type="NCBI Taxonomy" id="50390"/>
    <lineage>
        <taxon>Eukaryota</taxon>
        <taxon>Metazoa</taxon>
        <taxon>Ecdysozoa</taxon>
        <taxon>Arthropoda</taxon>
        <taxon>Hexapoda</taxon>
        <taxon>Insecta</taxon>
        <taxon>Pterygota</taxon>
        <taxon>Neoptera</taxon>
        <taxon>Endopterygota</taxon>
        <taxon>Coleoptera</taxon>
        <taxon>Polyphaga</taxon>
        <taxon>Cucujiformia</taxon>
        <taxon>Chrysomeloidea</taxon>
        <taxon>Chrysomelidae</taxon>
        <taxon>Galerucinae</taxon>
        <taxon>Diabroticina</taxon>
        <taxon>Diabroticites</taxon>
        <taxon>Diabrotica</taxon>
    </lineage>
</organism>
<reference evidence="2" key="1">
    <citation type="submission" date="2025-05" db="UniProtKB">
        <authorList>
            <consortium name="EnsemblMetazoa"/>
        </authorList>
    </citation>
    <scope>IDENTIFICATION</scope>
</reference>